<keyword evidence="7" id="KW-1185">Reference proteome</keyword>
<dbReference type="GO" id="GO:0015074">
    <property type="term" value="P:DNA integration"/>
    <property type="evidence" value="ECO:0007669"/>
    <property type="project" value="InterPro"/>
</dbReference>
<dbReference type="RefSeq" id="WP_015256360.1">
    <property type="nucleotide sequence ID" value="NC_019897.1"/>
</dbReference>
<dbReference type="Gene3D" id="1.10.443.10">
    <property type="entry name" value="Intergrase catalytic core"/>
    <property type="match status" value="1"/>
</dbReference>
<dbReference type="InterPro" id="IPR044068">
    <property type="entry name" value="CB"/>
</dbReference>
<keyword evidence="1 3" id="KW-0238">DNA-binding</keyword>
<evidence type="ECO:0000256" key="1">
    <source>
        <dbReference type="ARBA" id="ARBA00023125"/>
    </source>
</evidence>
<proteinExistence type="predicted"/>
<dbReference type="InterPro" id="IPR013762">
    <property type="entry name" value="Integrase-like_cat_sf"/>
</dbReference>
<evidence type="ECO:0000256" key="3">
    <source>
        <dbReference type="PROSITE-ProRule" id="PRU01248"/>
    </source>
</evidence>
<organism evidence="6 7">
    <name type="scientific">Thermobacillus composti (strain DSM 18247 / JCM 13945 / KWC4)</name>
    <dbReference type="NCBI Taxonomy" id="717605"/>
    <lineage>
        <taxon>Bacteria</taxon>
        <taxon>Bacillati</taxon>
        <taxon>Bacillota</taxon>
        <taxon>Bacilli</taxon>
        <taxon>Bacillales</taxon>
        <taxon>Paenibacillaceae</taxon>
        <taxon>Thermobacillus</taxon>
    </lineage>
</organism>
<dbReference type="GO" id="GO:0003677">
    <property type="term" value="F:DNA binding"/>
    <property type="evidence" value="ECO:0007669"/>
    <property type="project" value="UniProtKB-UniRule"/>
</dbReference>
<feature type="domain" description="Core-binding (CB)" evidence="5">
    <location>
        <begin position="30"/>
        <end position="131"/>
    </location>
</feature>
<gene>
    <name evidence="6" type="ordered locus">Theco_3610</name>
</gene>
<reference evidence="7" key="1">
    <citation type="submission" date="2012-01" db="EMBL/GenBank/DDBJ databases">
        <title>Complete sequence of chromosome of Thermobacillus composti KWC4.</title>
        <authorList>
            <person name="Lucas S."/>
            <person name="Han J."/>
            <person name="Lapidus A."/>
            <person name="Cheng J.-F."/>
            <person name="Goodwin L."/>
            <person name="Pitluck S."/>
            <person name="Peters L."/>
            <person name="Ovchinnikova G."/>
            <person name="Teshima H."/>
            <person name="Detter J.C."/>
            <person name="Han C."/>
            <person name="Tapia R."/>
            <person name="Land M."/>
            <person name="Hauser L."/>
            <person name="Kyrpides N."/>
            <person name="Ivanova N."/>
            <person name="Pagani I."/>
            <person name="Anderson I."/>
            <person name="Woyke T."/>
        </authorList>
    </citation>
    <scope>NUCLEOTIDE SEQUENCE [LARGE SCALE GENOMIC DNA]</scope>
    <source>
        <strain evidence="7">DSM 18247 / JCM 13945 / KWC4</strain>
    </source>
</reference>
<dbReference type="KEGG" id="tco:Theco_3610"/>
<dbReference type="eggNOG" id="COG4974">
    <property type="taxonomic scope" value="Bacteria"/>
</dbReference>
<protein>
    <submittedName>
        <fullName evidence="6">Site-specific recombinase XerD</fullName>
    </submittedName>
</protein>
<dbReference type="HOGENOM" id="CLU_027562_9_2_9"/>
<dbReference type="STRING" id="717605.Theco_3610"/>
<dbReference type="InterPro" id="IPR002104">
    <property type="entry name" value="Integrase_catalytic"/>
</dbReference>
<evidence type="ECO:0000259" key="5">
    <source>
        <dbReference type="PROSITE" id="PS51900"/>
    </source>
</evidence>
<dbReference type="InterPro" id="IPR050090">
    <property type="entry name" value="Tyrosine_recombinase_XerCD"/>
</dbReference>
<dbReference type="PROSITE" id="PS51898">
    <property type="entry name" value="TYR_RECOMBINASE"/>
    <property type="match status" value="1"/>
</dbReference>
<dbReference type="Gene3D" id="1.10.150.130">
    <property type="match status" value="1"/>
</dbReference>
<dbReference type="Pfam" id="PF00589">
    <property type="entry name" value="Phage_integrase"/>
    <property type="match status" value="1"/>
</dbReference>
<evidence type="ECO:0000313" key="7">
    <source>
        <dbReference type="Proteomes" id="UP000010795"/>
    </source>
</evidence>
<dbReference type="EMBL" id="CP003255">
    <property type="protein sequence ID" value="AGA59636.1"/>
    <property type="molecule type" value="Genomic_DNA"/>
</dbReference>
<evidence type="ECO:0000259" key="4">
    <source>
        <dbReference type="PROSITE" id="PS51898"/>
    </source>
</evidence>
<keyword evidence="2" id="KW-0233">DNA recombination</keyword>
<evidence type="ECO:0000256" key="2">
    <source>
        <dbReference type="ARBA" id="ARBA00023172"/>
    </source>
</evidence>
<accession>L0EIW4</accession>
<dbReference type="PANTHER" id="PTHR30349">
    <property type="entry name" value="PHAGE INTEGRASE-RELATED"/>
    <property type="match status" value="1"/>
</dbReference>
<dbReference type="PANTHER" id="PTHR30349:SF81">
    <property type="entry name" value="TYROSINE RECOMBINASE XERC"/>
    <property type="match status" value="1"/>
</dbReference>
<dbReference type="AlphaFoldDB" id="L0EIW4"/>
<dbReference type="PROSITE" id="PS51900">
    <property type="entry name" value="CB"/>
    <property type="match status" value="1"/>
</dbReference>
<feature type="domain" description="Tyr recombinase" evidence="4">
    <location>
        <begin position="152"/>
        <end position="335"/>
    </location>
</feature>
<name>L0EIW4_THECK</name>
<dbReference type="Proteomes" id="UP000010795">
    <property type="component" value="Chromosome"/>
</dbReference>
<evidence type="ECO:0000313" key="6">
    <source>
        <dbReference type="EMBL" id="AGA59636.1"/>
    </source>
</evidence>
<dbReference type="InterPro" id="IPR010998">
    <property type="entry name" value="Integrase_recombinase_N"/>
</dbReference>
<dbReference type="GO" id="GO:0006310">
    <property type="term" value="P:DNA recombination"/>
    <property type="evidence" value="ECO:0007669"/>
    <property type="project" value="UniProtKB-KW"/>
</dbReference>
<dbReference type="InterPro" id="IPR011010">
    <property type="entry name" value="DNA_brk_join_enz"/>
</dbReference>
<dbReference type="SUPFAM" id="SSF56349">
    <property type="entry name" value="DNA breaking-rejoining enzymes"/>
    <property type="match status" value="1"/>
</dbReference>
<dbReference type="OrthoDB" id="107900at2"/>
<sequence length="353" mass="42066">MVMSADPRKGRRIVKGRTRDLQQVPSENMVTLDHAFQIFYSSKKAEGMRERTLEEYVNGWRYFREWLNQYDPEIRFIQQIGAEHLRSYVDYMANKRKYSEVPCRMQTEETLSPYTVAFRLRILRTMFNFLHRENIIGDNPISNIKQPRFDHKEKDTLTEEQLERLLAAPDTSTYAGFRDRTLMMLLADGGFRIHEALRLKAENIDPKTRCVHLPGWMNKNRKPRMVPVSVHVLREVLRLIDENQRYFNSDYIFLSNYGEPLKADHFRKRLKLYAKAAGIPSELVSPHRFRSFFCRQFLMNGGDLFTLQRIVAHASIETTRRYVPMNDEMIRQQHEHFSPISRMGWSRINKRRL</sequence>